<dbReference type="SMART" id="SM00044">
    <property type="entry name" value="CYCc"/>
    <property type="match status" value="1"/>
</dbReference>
<feature type="region of interest" description="Disordered" evidence="4">
    <location>
        <begin position="1393"/>
        <end position="1414"/>
    </location>
</feature>
<dbReference type="EMBL" id="GG671525">
    <property type="protein sequence ID" value="EER18717.1"/>
    <property type="molecule type" value="Genomic_DNA"/>
</dbReference>
<dbReference type="InterPro" id="IPR003661">
    <property type="entry name" value="HisK_dim/P_dom"/>
</dbReference>
<dbReference type="SUPFAM" id="SSF55874">
    <property type="entry name" value="ATPase domain of HSP90 chaperone/DNA topoisomerase II/histidine kinase"/>
    <property type="match status" value="1"/>
</dbReference>
<dbReference type="SUPFAM" id="SSF47384">
    <property type="entry name" value="Homodimeric domain of signal transducing histidine kinase"/>
    <property type="match status" value="1"/>
</dbReference>
<keyword evidence="10" id="KW-1185">Reference proteome</keyword>
<feature type="compositionally biased region" description="Polar residues" evidence="4">
    <location>
        <begin position="1401"/>
        <end position="1414"/>
    </location>
</feature>
<name>C5K9Y8_PERM5</name>
<dbReference type="InterPro" id="IPR001789">
    <property type="entry name" value="Sig_transdc_resp-reg_receiver"/>
</dbReference>
<dbReference type="CDD" id="cd00130">
    <property type="entry name" value="PAS"/>
    <property type="match status" value="1"/>
</dbReference>
<evidence type="ECO:0000256" key="1">
    <source>
        <dbReference type="ARBA" id="ARBA00022553"/>
    </source>
</evidence>
<dbReference type="Gene3D" id="3.40.50.2300">
    <property type="match status" value="1"/>
</dbReference>
<evidence type="ECO:0000259" key="5">
    <source>
        <dbReference type="PROSITE" id="PS50109"/>
    </source>
</evidence>
<organism evidence="10">
    <name type="scientific">Perkinsus marinus (strain ATCC 50983 / TXsc)</name>
    <dbReference type="NCBI Taxonomy" id="423536"/>
    <lineage>
        <taxon>Eukaryota</taxon>
        <taxon>Sar</taxon>
        <taxon>Alveolata</taxon>
        <taxon>Perkinsozoa</taxon>
        <taxon>Perkinsea</taxon>
        <taxon>Perkinsida</taxon>
        <taxon>Perkinsidae</taxon>
        <taxon>Perkinsus</taxon>
    </lineage>
</organism>
<dbReference type="InterPro" id="IPR004358">
    <property type="entry name" value="Sig_transdc_His_kin-like_C"/>
</dbReference>
<dbReference type="PROSITE" id="PS50110">
    <property type="entry name" value="RESPONSE_REGULATORY"/>
    <property type="match status" value="1"/>
</dbReference>
<feature type="coiled-coil region" evidence="3">
    <location>
        <begin position="925"/>
        <end position="952"/>
    </location>
</feature>
<dbReference type="InterPro" id="IPR003594">
    <property type="entry name" value="HATPase_dom"/>
</dbReference>
<keyword evidence="9" id="KW-0418">Kinase</keyword>
<dbReference type="Gene3D" id="1.10.287.130">
    <property type="match status" value="1"/>
</dbReference>
<dbReference type="Gene3D" id="3.30.70.1230">
    <property type="entry name" value="Nucleotide cyclase"/>
    <property type="match status" value="1"/>
</dbReference>
<dbReference type="GeneID" id="9048944"/>
<dbReference type="PANTHER" id="PTHR43547">
    <property type="entry name" value="TWO-COMPONENT HISTIDINE KINASE"/>
    <property type="match status" value="1"/>
</dbReference>
<dbReference type="CDD" id="cd00156">
    <property type="entry name" value="REC"/>
    <property type="match status" value="1"/>
</dbReference>
<feature type="compositionally biased region" description="Acidic residues" evidence="4">
    <location>
        <begin position="1012"/>
        <end position="1023"/>
    </location>
</feature>
<keyword evidence="9" id="KW-0808">Transferase</keyword>
<proteinExistence type="predicted"/>
<feature type="region of interest" description="Disordered" evidence="4">
    <location>
        <begin position="1011"/>
        <end position="1046"/>
    </location>
</feature>
<feature type="domain" description="Guanylate cyclase" evidence="8">
    <location>
        <begin position="591"/>
        <end position="720"/>
    </location>
</feature>
<dbReference type="SUPFAM" id="SSF55785">
    <property type="entry name" value="PYP-like sensor domain (PAS domain)"/>
    <property type="match status" value="1"/>
</dbReference>
<dbReference type="InterPro" id="IPR035965">
    <property type="entry name" value="PAS-like_dom_sf"/>
</dbReference>
<dbReference type="SUPFAM" id="SSF55073">
    <property type="entry name" value="Nucleotide cyclase"/>
    <property type="match status" value="1"/>
</dbReference>
<dbReference type="GO" id="GO:0009190">
    <property type="term" value="P:cyclic nucleotide biosynthetic process"/>
    <property type="evidence" value="ECO:0007669"/>
    <property type="project" value="InterPro"/>
</dbReference>
<dbReference type="SMART" id="SM00387">
    <property type="entry name" value="HATPase_c"/>
    <property type="match status" value="1"/>
</dbReference>
<dbReference type="InterPro" id="IPR011006">
    <property type="entry name" value="CheY-like_superfamily"/>
</dbReference>
<evidence type="ECO:0000259" key="7">
    <source>
        <dbReference type="PROSITE" id="PS50112"/>
    </source>
</evidence>
<feature type="coiled-coil region" evidence="3">
    <location>
        <begin position="1218"/>
        <end position="1289"/>
    </location>
</feature>
<keyword evidence="1" id="KW-0597">Phosphoprotein</keyword>
<evidence type="ECO:0000256" key="4">
    <source>
        <dbReference type="SAM" id="MobiDB-lite"/>
    </source>
</evidence>
<dbReference type="Pfam" id="PF00512">
    <property type="entry name" value="HisKA"/>
    <property type="match status" value="1"/>
</dbReference>
<evidence type="ECO:0000259" key="6">
    <source>
        <dbReference type="PROSITE" id="PS50110"/>
    </source>
</evidence>
<dbReference type="SMART" id="SM00388">
    <property type="entry name" value="HisKA"/>
    <property type="match status" value="1"/>
</dbReference>
<dbReference type="InterPro" id="IPR000014">
    <property type="entry name" value="PAS"/>
</dbReference>
<dbReference type="Gene3D" id="3.30.565.10">
    <property type="entry name" value="Histidine kinase-like ATPase, C-terminal domain"/>
    <property type="match status" value="1"/>
</dbReference>
<evidence type="ECO:0000313" key="9">
    <source>
        <dbReference type="EMBL" id="EER18717.1"/>
    </source>
</evidence>
<dbReference type="SMART" id="SM00448">
    <property type="entry name" value="REC"/>
    <property type="match status" value="1"/>
</dbReference>
<dbReference type="PRINTS" id="PR00344">
    <property type="entry name" value="BCTRLSENSOR"/>
</dbReference>
<evidence type="ECO:0000259" key="8">
    <source>
        <dbReference type="PROSITE" id="PS50125"/>
    </source>
</evidence>
<evidence type="ECO:0000256" key="2">
    <source>
        <dbReference type="PROSITE-ProRule" id="PRU00169"/>
    </source>
</evidence>
<evidence type="ECO:0000313" key="10">
    <source>
        <dbReference type="Proteomes" id="UP000007800"/>
    </source>
</evidence>
<comment type="caution">
    <text evidence="2">Lacks conserved residue(s) required for the propagation of feature annotation.</text>
</comment>
<dbReference type="InterPro" id="IPR036890">
    <property type="entry name" value="HATPase_C_sf"/>
</dbReference>
<dbReference type="Gene3D" id="3.30.450.20">
    <property type="entry name" value="PAS domain"/>
    <property type="match status" value="1"/>
</dbReference>
<reference evidence="9 10" key="1">
    <citation type="submission" date="2008-07" db="EMBL/GenBank/DDBJ databases">
        <authorList>
            <person name="El-Sayed N."/>
            <person name="Caler E."/>
            <person name="Inman J."/>
            <person name="Amedeo P."/>
            <person name="Hass B."/>
            <person name="Wortman J."/>
        </authorList>
    </citation>
    <scope>NUCLEOTIDE SEQUENCE [LARGE SCALE GENOMIC DNA]</scope>
    <source>
        <strain evidence="10">ATCC 50983 / TXsc</strain>
    </source>
</reference>
<dbReference type="Proteomes" id="UP000007800">
    <property type="component" value="Unassembled WGS sequence"/>
</dbReference>
<accession>C5K9Y8</accession>
<feature type="compositionally biased region" description="Basic and acidic residues" evidence="4">
    <location>
        <begin position="1171"/>
        <end position="1185"/>
    </location>
</feature>
<dbReference type="Pfam" id="PF00072">
    <property type="entry name" value="Response_reg"/>
    <property type="match status" value="1"/>
</dbReference>
<feature type="domain" description="PAS" evidence="7">
    <location>
        <begin position="18"/>
        <end position="79"/>
    </location>
</feature>
<dbReference type="InterPro" id="IPR029787">
    <property type="entry name" value="Nucleotide_cyclase"/>
</dbReference>
<gene>
    <name evidence="9" type="ORF">Pmar_PMAR018954</name>
</gene>
<protein>
    <submittedName>
        <fullName evidence="9">Sensory transduction histidine kinase, putative</fullName>
    </submittedName>
</protein>
<dbReference type="Pfam" id="PF00211">
    <property type="entry name" value="Guanylate_cyc"/>
    <property type="match status" value="1"/>
</dbReference>
<dbReference type="PROSITE" id="PS50109">
    <property type="entry name" value="HIS_KIN"/>
    <property type="match status" value="1"/>
</dbReference>
<dbReference type="SUPFAM" id="SSF52172">
    <property type="entry name" value="CheY-like"/>
    <property type="match status" value="1"/>
</dbReference>
<dbReference type="Pfam" id="PF13426">
    <property type="entry name" value="PAS_9"/>
    <property type="match status" value="1"/>
</dbReference>
<keyword evidence="3" id="KW-0175">Coiled coil</keyword>
<feature type="region of interest" description="Disordered" evidence="4">
    <location>
        <begin position="1171"/>
        <end position="1191"/>
    </location>
</feature>
<dbReference type="GO" id="GO:0000155">
    <property type="term" value="F:phosphorelay sensor kinase activity"/>
    <property type="evidence" value="ECO:0007669"/>
    <property type="project" value="InterPro"/>
</dbReference>
<dbReference type="InterPro" id="IPR001054">
    <property type="entry name" value="A/G_cyclase"/>
</dbReference>
<sequence>MVDCQNNAFWRGIDSFAEISNDLVILTDRQGKIVYGNSQSEAWTGFKAEELIGRDIKMLMPDRVAVSHDSLLQQFVKKADEAMAMDPTRRPKINVDESRNVEVKHKDGQVTPSSLFVSILFDSDPGDYKLCAILRDCTKICELEHKKDSFMATVNHELRTPLNGVIGLSESLRMTEPNPGRKKHLDIINNCAVRLLALVNEIMDIAALKAKKMQLNFGMVNVNEICEQVCGEMMEAVDKRGRKIKKDKVDLDFIPDPACPEVEGDKERLHYVMSAMVNNACKFTSKGSVKVITKGKARGVLIKIVDTGIGIADDNVKRIFTEFEQEDDDHENRKFEGLGLGLSVSNEVINLHGGRLWCESEPGRGTTFFIDLVSNAREVVDARSKKRAQKKELTQKMVMADEGVAGEGDDLEDLQNTINELAVKEVLIIDDSDDTATILRPMLVDRAYKTNTVTDGFAALDYFNMHPMPDIVIMETELPGNLPGLDFLSQFRREKPPEVPILVITKSKETSSHLEAIRRGATAVYTKPVTEEKLPIIIDHIFALIRNRYHVQHENKAKVNYEVMGRVMPKFIINRLRGGATMIADKLECVSCVAAVVHQFPLITQAVPVTQLVVLMNKMTNSFDQLCKDNGMYSVLSNGERFLAVCGHESTNDEHTEVALRFASKLLKAEQLKIGSTGQTMKLKIGVNTGLAYAGVIGGRAKAPQYAFFGPGVQIAEWLAETGVPSHPHVGNETYKLIMREHEGSGLFSFQERGELRVSDSETLQTWLFKEKADQDLCHLKALGVLTVGGATGDDSGDMLERIQELEAELSILHGTSASIAATATAIGNDGGVAQKATSQADLIQEQLRRKGTINANNAISLVEPMERICETLMEVVAYAEEEEGRAAELLERKVMPQSAAGGKLMEEGGRSAGEASGHPILLRLADLEGRIKELNSQATEANVEARRAHRVLRDLVKIGFHVGDQTDMVPSQEKAEEMITSMEEVVNSIVMATGLAQEIESEQKRIAAEEAVVEEEENDNGSEADGGGGKEDGDGVDQVGVGSDDAMHPLIKTMRTLQKEIDFIQDYVADTEDLLEAVTGGTAANTSEPQGLFGLQVQQLQTALLAKEEELKRLEEQLNSRGEEAQIVVKLQKDLTDTEIRRGCLQGELEATKMEISRLKTKGYVLKQRERRSPITEMSRRSGTDTESADVEGLRRLLAAKQAEAEMYKSSVADRPLNNAAAVMKQQNDIIHQLNNEIVKMQNEAAARAGGKSGHTALVAGERANRQIKDLQEALLNAQQDVKHLMLEMRYHHGKTSQLASDNQILAKDNQTMQAKLLAMASKMELMQQVSYHLLPTFSNHLPPQTLRHREIELADPRHMIRQARDQMLLPGDKVSGLIKVGFGRQGYGMPPSLGLGHPVTSSNGHDPPQSSTLMVEELNNAGPSSERRMGTTERTRPLYDGYAETRHF</sequence>
<dbReference type="NCBIfam" id="TIGR00229">
    <property type="entry name" value="sensory_box"/>
    <property type="match status" value="1"/>
</dbReference>
<feature type="domain" description="Histidine kinase" evidence="5">
    <location>
        <begin position="153"/>
        <end position="376"/>
    </location>
</feature>
<dbReference type="Pfam" id="PF02518">
    <property type="entry name" value="HATPase_c"/>
    <property type="match status" value="1"/>
</dbReference>
<dbReference type="InterPro" id="IPR005467">
    <property type="entry name" value="His_kinase_dom"/>
</dbReference>
<dbReference type="CDD" id="cd00082">
    <property type="entry name" value="HisKA"/>
    <property type="match status" value="1"/>
</dbReference>
<feature type="coiled-coil region" evidence="3">
    <location>
        <begin position="1098"/>
        <end position="1125"/>
    </location>
</feature>
<dbReference type="PANTHER" id="PTHR43547:SF2">
    <property type="entry name" value="HYBRID SIGNAL TRANSDUCTION HISTIDINE KINASE C"/>
    <property type="match status" value="1"/>
</dbReference>
<feature type="domain" description="Response regulatory" evidence="6">
    <location>
        <begin position="425"/>
        <end position="542"/>
    </location>
</feature>
<dbReference type="PROSITE" id="PS50125">
    <property type="entry name" value="GUANYLATE_CYCLASE_2"/>
    <property type="match status" value="1"/>
</dbReference>
<evidence type="ECO:0000256" key="3">
    <source>
        <dbReference type="SAM" id="Coils"/>
    </source>
</evidence>
<dbReference type="InterPro" id="IPR036097">
    <property type="entry name" value="HisK_dim/P_sf"/>
</dbReference>
<dbReference type="CDD" id="cd07302">
    <property type="entry name" value="CHD"/>
    <property type="match status" value="1"/>
</dbReference>
<dbReference type="InParanoid" id="C5K9Y8"/>
<dbReference type="OrthoDB" id="434196at2759"/>
<dbReference type="RefSeq" id="XP_002786921.1">
    <property type="nucleotide sequence ID" value="XM_002786875.1"/>
</dbReference>
<dbReference type="PROSITE" id="PS50112">
    <property type="entry name" value="PAS"/>
    <property type="match status" value="1"/>
</dbReference>